<dbReference type="Pfam" id="PF02515">
    <property type="entry name" value="CoA_transf_3"/>
    <property type="match status" value="1"/>
</dbReference>
<dbReference type="InterPro" id="IPR044855">
    <property type="entry name" value="CoA-Trfase_III_dom3_sf"/>
</dbReference>
<sequence length="410" mass="43771">MTQSENAGAASTRALRAPLAGVRIADFTIHAAGPFCTHLLSQLGAECIKIESLTRPDAFRKPHAVYGRMSAATFDQVSANKLSVRLNLKQPEAVALAKRIVALSDVAAESFRPGVMKRLGLSFDALREVKSDLVLLSLSSCGQSGPDSHFAGYAPLFGAWGGLGWMSGYSDGPPVEMRHVMDHAAGVHAALATIAALNQRRRTGQAQHVDLAAREVASAMIGDALVLASLGITPQRPGNADLAMSPHGVYPTAHPDRWLTLAVRTDEAWRTLARLLGGEGDADRYPDAASRIRHREDVDRLVTQWLATCDADATAERLQQAGISAHVSWTMQDIASDPHLQARGAVSPVEAPSIPARLAVGAPARFSKADQIGIRRLTPALGQDEDYVFGELLGLDAAQRADLQAREVIL</sequence>
<dbReference type="Gene3D" id="3.40.50.10540">
    <property type="entry name" value="Crotonobetainyl-coa:carnitine coa-transferase, domain 1"/>
    <property type="match status" value="1"/>
</dbReference>
<keyword evidence="3" id="KW-1185">Reference proteome</keyword>
<dbReference type="RefSeq" id="WP_105239993.1">
    <property type="nucleotide sequence ID" value="NZ_CP023270.1"/>
</dbReference>
<evidence type="ECO:0000256" key="1">
    <source>
        <dbReference type="ARBA" id="ARBA00022679"/>
    </source>
</evidence>
<dbReference type="InterPro" id="IPR003673">
    <property type="entry name" value="CoA-Trfase_fam_III"/>
</dbReference>
<dbReference type="InterPro" id="IPR050483">
    <property type="entry name" value="CoA-transferase_III_domain"/>
</dbReference>
<dbReference type="GO" id="GO:0008410">
    <property type="term" value="F:CoA-transferase activity"/>
    <property type="evidence" value="ECO:0007669"/>
    <property type="project" value="TreeGrafter"/>
</dbReference>
<dbReference type="OrthoDB" id="5294844at2"/>
<reference evidence="2 3" key="1">
    <citation type="submission" date="2017-09" db="EMBL/GenBank/DDBJ databases">
        <title>Genomic, metabolic, and phenotypic characteristics of bacterial isolates from the natural microbiome of the model nematode Caenorhabditis elegans.</title>
        <authorList>
            <person name="Zimmermann J."/>
            <person name="Obeng N."/>
            <person name="Yang W."/>
            <person name="Obeng O."/>
            <person name="Kissoyan K."/>
            <person name="Pees B."/>
            <person name="Dirksen P."/>
            <person name="Hoppner M."/>
            <person name="Franke A."/>
            <person name="Rosenstiel P."/>
            <person name="Leippe M."/>
            <person name="Dierking K."/>
            <person name="Kaleta C."/>
            <person name="Schulenburg H."/>
        </authorList>
    </citation>
    <scope>NUCLEOTIDE SEQUENCE [LARGE SCALE GENOMIC DNA]</scope>
    <source>
        <strain evidence="2 3">MYb73</strain>
    </source>
</reference>
<name>A0A2S0IBE0_9BURK</name>
<proteinExistence type="predicted"/>
<dbReference type="AlphaFoldDB" id="A0A2S0IBE0"/>
<gene>
    <name evidence="2" type="ORF">CLM73_20385</name>
</gene>
<dbReference type="InterPro" id="IPR023606">
    <property type="entry name" value="CoA-Trfase_III_dom_1_sf"/>
</dbReference>
<dbReference type="Proteomes" id="UP000239477">
    <property type="component" value="Chromosome"/>
</dbReference>
<keyword evidence="1 2" id="KW-0808">Transferase</keyword>
<evidence type="ECO:0000313" key="3">
    <source>
        <dbReference type="Proteomes" id="UP000239477"/>
    </source>
</evidence>
<dbReference type="PANTHER" id="PTHR48207:SF3">
    <property type="entry name" value="SUCCINATE--HYDROXYMETHYLGLUTARATE COA-TRANSFERASE"/>
    <property type="match status" value="1"/>
</dbReference>
<dbReference type="EMBL" id="CP023270">
    <property type="protein sequence ID" value="AVJ29278.1"/>
    <property type="molecule type" value="Genomic_DNA"/>
</dbReference>
<protein>
    <submittedName>
        <fullName evidence="2">CoA transferase</fullName>
    </submittedName>
</protein>
<evidence type="ECO:0000313" key="2">
    <source>
        <dbReference type="EMBL" id="AVJ29278.1"/>
    </source>
</evidence>
<dbReference type="SUPFAM" id="SSF89796">
    <property type="entry name" value="CoA-transferase family III (CaiB/BaiF)"/>
    <property type="match status" value="1"/>
</dbReference>
<accession>A0A2S0IBE0</accession>
<dbReference type="PANTHER" id="PTHR48207">
    <property type="entry name" value="SUCCINATE--HYDROXYMETHYLGLUTARATE COA-TRANSFERASE"/>
    <property type="match status" value="1"/>
</dbReference>
<organism evidence="2 3">
    <name type="scientific">Achromobacter spanius</name>
    <dbReference type="NCBI Taxonomy" id="217203"/>
    <lineage>
        <taxon>Bacteria</taxon>
        <taxon>Pseudomonadati</taxon>
        <taxon>Pseudomonadota</taxon>
        <taxon>Betaproteobacteria</taxon>
        <taxon>Burkholderiales</taxon>
        <taxon>Alcaligenaceae</taxon>
        <taxon>Achromobacter</taxon>
    </lineage>
</organism>
<dbReference type="Gene3D" id="3.30.1540.10">
    <property type="entry name" value="formyl-coa transferase, domain 3"/>
    <property type="match status" value="1"/>
</dbReference>